<sequence>MKLVLIHGRAQEGKNPELLRKEWVDALHYGCARADVQLPPKTTIEFPYYGDLLADLVKQVEAPLSRDVTAKGDLGEGDESSLRGEILTEIAQNAGVTAKDVQLELGGAAIARGPGEWEWVQAMARALDKVPGLNGRFIDLFTRDAFVYLSYSNVRKQINDFVAAAIGQEPCVVLGHSLGSAVAYNVLSAPWPAQPAFPQLITVGSPLGLRAFKARLKKPLASPPCVRNWFNAYDDRDIVALNPLDKTNFGITPAVDNYNKVINFTDNRHGIAGYLADPEVARKICQFL</sequence>
<dbReference type="EMBL" id="BAABDI010000007">
    <property type="protein sequence ID" value="GAA3969638.1"/>
    <property type="molecule type" value="Genomic_DNA"/>
</dbReference>
<protein>
    <recommendedName>
        <fullName evidence="1">Fungal lipase-type domain-containing protein</fullName>
    </recommendedName>
</protein>
<dbReference type="Proteomes" id="UP001501556">
    <property type="component" value="Unassembled WGS sequence"/>
</dbReference>
<dbReference type="SUPFAM" id="SSF53474">
    <property type="entry name" value="alpha/beta-Hydrolases"/>
    <property type="match status" value="1"/>
</dbReference>
<name>A0ABP7PR31_9BACT</name>
<dbReference type="Gene3D" id="3.40.50.1820">
    <property type="entry name" value="alpha/beta hydrolase"/>
    <property type="match status" value="1"/>
</dbReference>
<evidence type="ECO:0000313" key="2">
    <source>
        <dbReference type="EMBL" id="GAA3969638.1"/>
    </source>
</evidence>
<accession>A0ABP7PR31</accession>
<organism evidence="2 3">
    <name type="scientific">Hymenobacter antarcticus</name>
    <dbReference type="NCBI Taxonomy" id="486270"/>
    <lineage>
        <taxon>Bacteria</taxon>
        <taxon>Pseudomonadati</taxon>
        <taxon>Bacteroidota</taxon>
        <taxon>Cytophagia</taxon>
        <taxon>Cytophagales</taxon>
        <taxon>Hymenobacteraceae</taxon>
        <taxon>Hymenobacter</taxon>
    </lineage>
</organism>
<dbReference type="RefSeq" id="WP_345122556.1">
    <property type="nucleotide sequence ID" value="NZ_BAABDI010000007.1"/>
</dbReference>
<dbReference type="InterPro" id="IPR002921">
    <property type="entry name" value="Fungal_lipase-type"/>
</dbReference>
<keyword evidence="3" id="KW-1185">Reference proteome</keyword>
<evidence type="ECO:0000259" key="1">
    <source>
        <dbReference type="Pfam" id="PF01764"/>
    </source>
</evidence>
<comment type="caution">
    <text evidence="2">The sequence shown here is derived from an EMBL/GenBank/DDBJ whole genome shotgun (WGS) entry which is preliminary data.</text>
</comment>
<dbReference type="InterPro" id="IPR029058">
    <property type="entry name" value="AB_hydrolase_fold"/>
</dbReference>
<dbReference type="Pfam" id="PF01764">
    <property type="entry name" value="Lipase_3"/>
    <property type="match status" value="1"/>
</dbReference>
<proteinExistence type="predicted"/>
<feature type="domain" description="Fungal lipase-type" evidence="1">
    <location>
        <begin position="147"/>
        <end position="241"/>
    </location>
</feature>
<reference evidence="3" key="1">
    <citation type="journal article" date="2019" name="Int. J. Syst. Evol. Microbiol.">
        <title>The Global Catalogue of Microorganisms (GCM) 10K type strain sequencing project: providing services to taxonomists for standard genome sequencing and annotation.</title>
        <authorList>
            <consortium name="The Broad Institute Genomics Platform"/>
            <consortium name="The Broad Institute Genome Sequencing Center for Infectious Disease"/>
            <person name="Wu L."/>
            <person name="Ma J."/>
        </authorList>
    </citation>
    <scope>NUCLEOTIDE SEQUENCE [LARGE SCALE GENOMIC DNA]</scope>
    <source>
        <strain evidence="3">JCM 17217</strain>
    </source>
</reference>
<gene>
    <name evidence="2" type="ORF">GCM10022407_14440</name>
</gene>
<evidence type="ECO:0000313" key="3">
    <source>
        <dbReference type="Proteomes" id="UP001501556"/>
    </source>
</evidence>